<proteinExistence type="predicted"/>
<dbReference type="SUPFAM" id="SSF53041">
    <property type="entry name" value="Resolvase-like"/>
    <property type="match status" value="1"/>
</dbReference>
<dbReference type="Gene3D" id="3.40.50.1390">
    <property type="entry name" value="Resolvase, N-terminal catalytic domain"/>
    <property type="match status" value="1"/>
</dbReference>
<reference evidence="2 3" key="1">
    <citation type="submission" date="2018-02" db="EMBL/GenBank/DDBJ databases">
        <title>Comparative analysis of genomes of three Brevibacillus laterosporus strains producers of potent antimicrobials isolated from silage.</title>
        <authorList>
            <person name="Kojic M."/>
            <person name="Miljkovic M."/>
            <person name="Studholme D."/>
            <person name="Filipic B."/>
        </authorList>
    </citation>
    <scope>NUCLEOTIDE SEQUENCE [LARGE SCALE GENOMIC DNA]</scope>
    <source>
        <strain evidence="2 3">BGSP11</strain>
    </source>
</reference>
<organism evidence="2 3">
    <name type="scientific">Brevibacillus laterosporus</name>
    <name type="common">Bacillus laterosporus</name>
    <dbReference type="NCBI Taxonomy" id="1465"/>
    <lineage>
        <taxon>Bacteria</taxon>
        <taxon>Bacillati</taxon>
        <taxon>Bacillota</taxon>
        <taxon>Bacilli</taxon>
        <taxon>Bacillales</taxon>
        <taxon>Paenibacillaceae</taxon>
        <taxon>Brevibacillus</taxon>
    </lineage>
</organism>
<protein>
    <recommendedName>
        <fullName evidence="1">Resolvase/invertase-type recombinase catalytic domain-containing protein</fullName>
    </recommendedName>
</protein>
<accession>A0AAP8U6T4</accession>
<evidence type="ECO:0000313" key="3">
    <source>
        <dbReference type="Proteomes" id="UP000239759"/>
    </source>
</evidence>
<dbReference type="Pfam" id="PF00239">
    <property type="entry name" value="Resolvase"/>
    <property type="match status" value="1"/>
</dbReference>
<dbReference type="RefSeq" id="WP_104030865.1">
    <property type="nucleotide sequence ID" value="NZ_JANSGW010000003.1"/>
</dbReference>
<dbReference type="InterPro" id="IPR036162">
    <property type="entry name" value="Resolvase-like_N_sf"/>
</dbReference>
<dbReference type="AlphaFoldDB" id="A0AAP8U6T4"/>
<comment type="caution">
    <text evidence="2">The sequence shown here is derived from an EMBL/GenBank/DDBJ whole genome shotgun (WGS) entry which is preliminary data.</text>
</comment>
<dbReference type="GO" id="GO:0003677">
    <property type="term" value="F:DNA binding"/>
    <property type="evidence" value="ECO:0007669"/>
    <property type="project" value="InterPro"/>
</dbReference>
<dbReference type="GO" id="GO:0000150">
    <property type="term" value="F:DNA strand exchange activity"/>
    <property type="evidence" value="ECO:0007669"/>
    <property type="project" value="InterPro"/>
</dbReference>
<dbReference type="Proteomes" id="UP000239759">
    <property type="component" value="Unassembled WGS sequence"/>
</dbReference>
<evidence type="ECO:0000313" key="2">
    <source>
        <dbReference type="EMBL" id="PPB10842.1"/>
    </source>
</evidence>
<dbReference type="InterPro" id="IPR006119">
    <property type="entry name" value="Resolv_N"/>
</dbReference>
<gene>
    <name evidence="2" type="ORF">C4A77_04230</name>
</gene>
<dbReference type="EMBL" id="PRKQ01000003">
    <property type="protein sequence ID" value="PPB10842.1"/>
    <property type="molecule type" value="Genomic_DNA"/>
</dbReference>
<name>A0AAP8U6T4_BRELA</name>
<sequence length="80" mass="9044">MEHQVSFLREYVSRNLGEGYYTDDTLIYSDEGISGYSTTILDRPAMKQLLDDAKKGVFKVVLIKGIGRGKEHCLGKIIYV</sequence>
<evidence type="ECO:0000259" key="1">
    <source>
        <dbReference type="Pfam" id="PF00239"/>
    </source>
</evidence>
<feature type="domain" description="Resolvase/invertase-type recombinase catalytic" evidence="1">
    <location>
        <begin position="2"/>
        <end position="68"/>
    </location>
</feature>